<dbReference type="Proteomes" id="UP000245535">
    <property type="component" value="Unassembled WGS sequence"/>
</dbReference>
<evidence type="ECO:0000256" key="3">
    <source>
        <dbReference type="ARBA" id="ARBA00022692"/>
    </source>
</evidence>
<dbReference type="AlphaFoldDB" id="A0A315ZB65"/>
<evidence type="ECO:0000256" key="9">
    <source>
        <dbReference type="ARBA" id="ARBA00023136"/>
    </source>
</evidence>
<feature type="transmembrane region" description="Helical" evidence="12">
    <location>
        <begin position="16"/>
        <end position="34"/>
    </location>
</feature>
<feature type="transmembrane region" description="Helical" evidence="12">
    <location>
        <begin position="265"/>
        <end position="288"/>
    </location>
</feature>
<comment type="pathway">
    <text evidence="11">Porphyrin-containing compound metabolism.</text>
</comment>
<gene>
    <name evidence="13" type="ORF">BC781_10275</name>
</gene>
<accession>A0A315ZB65</accession>
<evidence type="ECO:0000256" key="5">
    <source>
        <dbReference type="ARBA" id="ARBA00022989"/>
    </source>
</evidence>
<dbReference type="PANTHER" id="PTHR35457">
    <property type="entry name" value="HEME A SYNTHASE"/>
    <property type="match status" value="1"/>
</dbReference>
<dbReference type="InterPro" id="IPR003780">
    <property type="entry name" value="COX15/CtaA_fam"/>
</dbReference>
<keyword evidence="2" id="KW-1003">Cell membrane</keyword>
<evidence type="ECO:0000256" key="7">
    <source>
        <dbReference type="ARBA" id="ARBA00023004"/>
    </source>
</evidence>
<dbReference type="GO" id="GO:0046872">
    <property type="term" value="F:metal ion binding"/>
    <property type="evidence" value="ECO:0007669"/>
    <property type="project" value="UniProtKB-KW"/>
</dbReference>
<evidence type="ECO:0000256" key="10">
    <source>
        <dbReference type="ARBA" id="ARBA00023157"/>
    </source>
</evidence>
<evidence type="ECO:0000256" key="8">
    <source>
        <dbReference type="ARBA" id="ARBA00023133"/>
    </source>
</evidence>
<dbReference type="PANTHER" id="PTHR35457:SF1">
    <property type="entry name" value="HEME A SYNTHASE"/>
    <property type="match status" value="1"/>
</dbReference>
<keyword evidence="9 12" id="KW-0472">Membrane</keyword>
<protein>
    <submittedName>
        <fullName evidence="13">Cytochrome c oxidase assembly protein subunit 15</fullName>
    </submittedName>
</protein>
<evidence type="ECO:0000256" key="4">
    <source>
        <dbReference type="ARBA" id="ARBA00022723"/>
    </source>
</evidence>
<comment type="subcellular location">
    <subcellularLocation>
        <location evidence="1">Membrane</location>
        <topology evidence="1">Multi-pass membrane protein</topology>
    </subcellularLocation>
</comment>
<keyword evidence="5 12" id="KW-1133">Transmembrane helix</keyword>
<keyword evidence="10" id="KW-1015">Disulfide bond</keyword>
<proteinExistence type="predicted"/>
<feature type="transmembrane region" description="Helical" evidence="12">
    <location>
        <begin position="120"/>
        <end position="142"/>
    </location>
</feature>
<evidence type="ECO:0000313" key="13">
    <source>
        <dbReference type="EMBL" id="PWJ42532.1"/>
    </source>
</evidence>
<dbReference type="RefSeq" id="WP_109616673.1">
    <property type="nucleotide sequence ID" value="NZ_QGDO01000002.1"/>
</dbReference>
<evidence type="ECO:0000256" key="2">
    <source>
        <dbReference type="ARBA" id="ARBA00022475"/>
    </source>
</evidence>
<sequence>MREVNSDPKGRRFRRMALITLGAVFFLFLVGSIVRTTGSGMGCPDWPKCFGEYIPPTDISQLPSDYKTKFAVQGKEIADFSAFKTWTEFINRLVGATIGILIFITLIFSTSYLKKDKVVFFFTLLAFFLIGFNAWLGSVVVANNLKPVIISGHMIGAIGVVLSLIYALYRSYKPNWKAEELKGYKKLNSFLLVAGVLSAIQISLGIEVRELVDVVAENMGTENRNMWIEELGVPFYIHRSFSILLLIVNVLLIRGLFKNTNDQRILVVAKAIGVLLFLEIATGVALTYLGMPKFAQPLHLLMAVMILSAQFYMKLLFNFSQQKVSQVSNRVAETV</sequence>
<comment type="caution">
    <text evidence="13">The sequence shown here is derived from an EMBL/GenBank/DDBJ whole genome shotgun (WGS) entry which is preliminary data.</text>
</comment>
<dbReference type="GO" id="GO:0006784">
    <property type="term" value="P:heme A biosynthetic process"/>
    <property type="evidence" value="ECO:0007669"/>
    <property type="project" value="InterPro"/>
</dbReference>
<organism evidence="13 14">
    <name type="scientific">Sediminitomix flava</name>
    <dbReference type="NCBI Taxonomy" id="379075"/>
    <lineage>
        <taxon>Bacteria</taxon>
        <taxon>Pseudomonadati</taxon>
        <taxon>Bacteroidota</taxon>
        <taxon>Cytophagia</taxon>
        <taxon>Cytophagales</taxon>
        <taxon>Flammeovirgaceae</taxon>
        <taxon>Sediminitomix</taxon>
    </lineage>
</organism>
<evidence type="ECO:0000256" key="11">
    <source>
        <dbReference type="ARBA" id="ARBA00023444"/>
    </source>
</evidence>
<evidence type="ECO:0000313" key="14">
    <source>
        <dbReference type="Proteomes" id="UP000245535"/>
    </source>
</evidence>
<reference evidence="13 14" key="1">
    <citation type="submission" date="2018-03" db="EMBL/GenBank/DDBJ databases">
        <title>Genomic Encyclopedia of Archaeal and Bacterial Type Strains, Phase II (KMG-II): from individual species to whole genera.</title>
        <authorList>
            <person name="Goeker M."/>
        </authorList>
    </citation>
    <scope>NUCLEOTIDE SEQUENCE [LARGE SCALE GENOMIC DNA]</scope>
    <source>
        <strain evidence="13 14">DSM 28229</strain>
    </source>
</reference>
<dbReference type="GO" id="GO:0016491">
    <property type="term" value="F:oxidoreductase activity"/>
    <property type="evidence" value="ECO:0007669"/>
    <property type="project" value="UniProtKB-KW"/>
</dbReference>
<dbReference type="OrthoDB" id="1447144at2"/>
<feature type="transmembrane region" description="Helical" evidence="12">
    <location>
        <begin position="294"/>
        <end position="313"/>
    </location>
</feature>
<name>A0A315ZB65_SEDFL</name>
<feature type="transmembrane region" description="Helical" evidence="12">
    <location>
        <begin position="148"/>
        <end position="169"/>
    </location>
</feature>
<evidence type="ECO:0000256" key="6">
    <source>
        <dbReference type="ARBA" id="ARBA00023002"/>
    </source>
</evidence>
<dbReference type="EMBL" id="QGDO01000002">
    <property type="protein sequence ID" value="PWJ42532.1"/>
    <property type="molecule type" value="Genomic_DNA"/>
</dbReference>
<feature type="transmembrane region" description="Helical" evidence="12">
    <location>
        <begin position="89"/>
        <end position="108"/>
    </location>
</feature>
<keyword evidence="6" id="KW-0560">Oxidoreductase</keyword>
<dbReference type="InterPro" id="IPR050450">
    <property type="entry name" value="COX15/CtaA_HemeA_synthase"/>
</dbReference>
<keyword evidence="8" id="KW-0350">Heme biosynthesis</keyword>
<dbReference type="GO" id="GO:0016020">
    <property type="term" value="C:membrane"/>
    <property type="evidence" value="ECO:0007669"/>
    <property type="project" value="UniProtKB-SubCell"/>
</dbReference>
<evidence type="ECO:0000256" key="1">
    <source>
        <dbReference type="ARBA" id="ARBA00004141"/>
    </source>
</evidence>
<feature type="transmembrane region" description="Helical" evidence="12">
    <location>
        <begin position="235"/>
        <end position="253"/>
    </location>
</feature>
<keyword evidence="14" id="KW-1185">Reference proteome</keyword>
<keyword evidence="3 12" id="KW-0812">Transmembrane</keyword>
<evidence type="ECO:0000256" key="12">
    <source>
        <dbReference type="SAM" id="Phobius"/>
    </source>
</evidence>
<dbReference type="Pfam" id="PF02628">
    <property type="entry name" value="COX15-CtaA"/>
    <property type="match status" value="1"/>
</dbReference>
<feature type="transmembrane region" description="Helical" evidence="12">
    <location>
        <begin position="190"/>
        <end position="206"/>
    </location>
</feature>
<keyword evidence="7" id="KW-0408">Iron</keyword>
<keyword evidence="4" id="KW-0479">Metal-binding</keyword>